<evidence type="ECO:0000256" key="4">
    <source>
        <dbReference type="ARBA" id="ARBA00022679"/>
    </source>
</evidence>
<dbReference type="Pfam" id="PF00438">
    <property type="entry name" value="S-AdoMet_synt_N"/>
    <property type="match status" value="1"/>
</dbReference>
<proteinExistence type="inferred from homology"/>
<dbReference type="PROSITE" id="PS00377">
    <property type="entry name" value="ADOMET_SYNTHASE_2"/>
    <property type="match status" value="1"/>
</dbReference>
<dbReference type="HAMAP" id="MF_00086">
    <property type="entry name" value="S_AdoMet_synth1"/>
    <property type="match status" value="1"/>
</dbReference>
<keyword evidence="17" id="KW-1185">Reference proteome</keyword>
<dbReference type="InterPro" id="IPR022629">
    <property type="entry name" value="S-AdoMet_synt_central"/>
</dbReference>
<evidence type="ECO:0000256" key="2">
    <source>
        <dbReference type="ARBA" id="ARBA00009685"/>
    </source>
</evidence>
<dbReference type="PROSITE" id="PS00376">
    <property type="entry name" value="ADOMET_SYNTHASE_1"/>
    <property type="match status" value="1"/>
</dbReference>
<evidence type="ECO:0000256" key="8">
    <source>
        <dbReference type="ARBA" id="ARBA00022842"/>
    </source>
</evidence>
<dbReference type="GO" id="GO:0006556">
    <property type="term" value="P:S-adenosylmethionine biosynthetic process"/>
    <property type="evidence" value="ECO:0007669"/>
    <property type="project" value="InterPro"/>
</dbReference>
<dbReference type="FunFam" id="3.30.300.10:FF:000004">
    <property type="entry name" value="S-adenosylmethionine synthase"/>
    <property type="match status" value="1"/>
</dbReference>
<evidence type="ECO:0000256" key="1">
    <source>
        <dbReference type="ARBA" id="ARBA00005224"/>
    </source>
</evidence>
<feature type="domain" description="S-adenosylmethionine synthetase C-terminal" evidence="15">
    <location>
        <begin position="249"/>
        <end position="386"/>
    </location>
</feature>
<evidence type="ECO:0000256" key="9">
    <source>
        <dbReference type="ARBA" id="ARBA00022958"/>
    </source>
</evidence>
<dbReference type="GO" id="GO:0006555">
    <property type="term" value="P:methionine metabolic process"/>
    <property type="evidence" value="ECO:0007669"/>
    <property type="project" value="UniProtKB-ARBA"/>
</dbReference>
<evidence type="ECO:0000313" key="16">
    <source>
        <dbReference type="EMBL" id="KAH9845865.1"/>
    </source>
</evidence>
<keyword evidence="7 11" id="KW-0067">ATP-binding</keyword>
<dbReference type="InterPro" id="IPR022630">
    <property type="entry name" value="S-AdoMet_synt_C"/>
</dbReference>
<comment type="cofactor">
    <cofactor evidence="11">
        <name>Mg(2+)</name>
        <dbReference type="ChEBI" id="CHEBI:18420"/>
    </cofactor>
    <text evidence="11">Binds 2 magnesium ions per subunit. The magnesium ions interact primarily with the substrate.</text>
</comment>
<keyword evidence="9 11" id="KW-0630">Potassium</keyword>
<dbReference type="InterPro" id="IPR022631">
    <property type="entry name" value="ADOMET_SYNTHASE_CS"/>
</dbReference>
<evidence type="ECO:0000259" key="15">
    <source>
        <dbReference type="Pfam" id="PF02773"/>
    </source>
</evidence>
<keyword evidence="4 11" id="KW-0808">Transferase</keyword>
<gene>
    <name evidence="16" type="ORF">Tdes44962_MAKER00075</name>
</gene>
<comment type="function">
    <text evidence="11">Catalyzes the formation of S-adenosylmethionine from methionine and ATP.</text>
</comment>
<dbReference type="GO" id="GO:0004478">
    <property type="term" value="F:methionine adenosyltransferase activity"/>
    <property type="evidence" value="ECO:0007669"/>
    <property type="project" value="UniProtKB-EC"/>
</dbReference>
<dbReference type="Proteomes" id="UP001138500">
    <property type="component" value="Unassembled WGS sequence"/>
</dbReference>
<name>A0A9W7T1S3_9PEZI</name>
<dbReference type="Pfam" id="PF02772">
    <property type="entry name" value="S-AdoMet_synt_M"/>
    <property type="match status" value="1"/>
</dbReference>
<dbReference type="NCBIfam" id="TIGR01034">
    <property type="entry name" value="metK"/>
    <property type="match status" value="1"/>
</dbReference>
<evidence type="ECO:0000256" key="11">
    <source>
        <dbReference type="RuleBase" id="RU000541"/>
    </source>
</evidence>
<comment type="catalytic activity">
    <reaction evidence="10 11">
        <text>L-methionine + ATP + H2O = S-adenosyl-L-methionine + phosphate + diphosphate</text>
        <dbReference type="Rhea" id="RHEA:21080"/>
        <dbReference type="ChEBI" id="CHEBI:15377"/>
        <dbReference type="ChEBI" id="CHEBI:30616"/>
        <dbReference type="ChEBI" id="CHEBI:33019"/>
        <dbReference type="ChEBI" id="CHEBI:43474"/>
        <dbReference type="ChEBI" id="CHEBI:57844"/>
        <dbReference type="ChEBI" id="CHEBI:59789"/>
        <dbReference type="EC" id="2.5.1.6"/>
    </reaction>
</comment>
<evidence type="ECO:0000259" key="14">
    <source>
        <dbReference type="Pfam" id="PF02772"/>
    </source>
</evidence>
<comment type="pathway">
    <text evidence="1 11">Amino-acid biosynthesis; S-adenosyl-L-methionine biosynthesis; S-adenosyl-L-methionine from L-methionine: step 1/1.</text>
</comment>
<keyword evidence="5 11" id="KW-0479">Metal-binding</keyword>
<dbReference type="GO" id="GO:0005524">
    <property type="term" value="F:ATP binding"/>
    <property type="evidence" value="ECO:0007669"/>
    <property type="project" value="UniProtKB-KW"/>
</dbReference>
<keyword evidence="8 11" id="KW-0460">Magnesium</keyword>
<evidence type="ECO:0000256" key="10">
    <source>
        <dbReference type="ARBA" id="ARBA00048344"/>
    </source>
</evidence>
<evidence type="ECO:0000256" key="12">
    <source>
        <dbReference type="RuleBase" id="RU004462"/>
    </source>
</evidence>
<evidence type="ECO:0000256" key="3">
    <source>
        <dbReference type="ARBA" id="ARBA00022563"/>
    </source>
</evidence>
<comment type="cofactor">
    <cofactor evidence="11">
        <name>K(+)</name>
        <dbReference type="ChEBI" id="CHEBI:29103"/>
    </cofactor>
    <text evidence="11">Binds 1 potassium ion per subunit. The potassium ion interacts primarily with the substrate.</text>
</comment>
<dbReference type="Pfam" id="PF02773">
    <property type="entry name" value="S-AdoMet_synt_C"/>
    <property type="match status" value="1"/>
</dbReference>
<feature type="domain" description="S-adenosylmethionine synthetase central" evidence="14">
    <location>
        <begin position="127"/>
        <end position="247"/>
    </location>
</feature>
<dbReference type="PIRSF" id="PIRSF000497">
    <property type="entry name" value="MAT"/>
    <property type="match status" value="1"/>
</dbReference>
<dbReference type="CDD" id="cd18079">
    <property type="entry name" value="S-AdoMet_synt"/>
    <property type="match status" value="1"/>
</dbReference>
<organism evidence="16 17">
    <name type="scientific">Teratosphaeria destructans</name>
    <dbReference type="NCBI Taxonomy" id="418781"/>
    <lineage>
        <taxon>Eukaryota</taxon>
        <taxon>Fungi</taxon>
        <taxon>Dikarya</taxon>
        <taxon>Ascomycota</taxon>
        <taxon>Pezizomycotina</taxon>
        <taxon>Dothideomycetes</taxon>
        <taxon>Dothideomycetidae</taxon>
        <taxon>Mycosphaerellales</taxon>
        <taxon>Teratosphaeriaceae</taxon>
        <taxon>Teratosphaeria</taxon>
    </lineage>
</organism>
<sequence length="392" mass="43088">MVSQNGVHAKAGNTFLFTSESVGQGHPDKIADQVSDAILDACLKDDPLSKVACETATKTGMIMVFGEITTKTRVDYQKVIRNAVKDIGYDNSEKGFDYKTCNVLVAIEEQSPDIAQGLHYEEALEKLGAGDQGIMFGYATDETPELLPLTIILAHKLNQAMTDARNDGSLPWLRPDTKTQVTVEYEHDGGAVIPKRVDTVVVSAQHAPEITTEELRKEIKEKIIKKVIPEKYLDDKTVYHIQPSGLFIIGGPQGDAGLTGRKIIVDTYGGWGAHGGGAFSGKDYSKVDRSAAYLARWIAKSLVHAKLARRALVQLSYAIGVAEPLSLFVETYGTSEKSSEELVQIIKNNFDMRPGVIVKELDLAKPIYNQTAKNGHFTNQNFSWEKPKTLKF</sequence>
<reference evidence="16 17" key="1">
    <citation type="journal article" date="2018" name="IMA Fungus">
        <title>IMA Genome-F 10: Nine draft genome sequences of Claviceps purpurea s.lat., including C. arundinis, C. humidiphila, and C. cf. spartinae, pseudomolecules for the pitch canker pathogen Fusarium circinatum, draft genome of Davidsoniella eucalypti, Grosmannia galeiformis, Quambalaria eucalypti, and Teratosphaeria destructans.</title>
        <authorList>
            <person name="Wingfield B.D."/>
            <person name="Liu M."/>
            <person name="Nguyen H.D."/>
            <person name="Lane F.A."/>
            <person name="Morgan S.W."/>
            <person name="De Vos L."/>
            <person name="Wilken P.M."/>
            <person name="Duong T.A."/>
            <person name="Aylward J."/>
            <person name="Coetzee M.P."/>
            <person name="Dadej K."/>
            <person name="De Beer Z.W."/>
            <person name="Findlay W."/>
            <person name="Havenga M."/>
            <person name="Kolarik M."/>
            <person name="Menzies J.G."/>
            <person name="Naidoo K."/>
            <person name="Pochopski O."/>
            <person name="Shoukouhi P."/>
            <person name="Santana Q.C."/>
            <person name="Seifert K.A."/>
            <person name="Soal N."/>
            <person name="Steenkamp E.T."/>
            <person name="Tatham C.T."/>
            <person name="van der Nest M.A."/>
            <person name="Wingfield M.J."/>
        </authorList>
    </citation>
    <scope>NUCLEOTIDE SEQUENCE [LARGE SCALE GENOMIC DNA]</scope>
    <source>
        <strain evidence="16">CMW44962</strain>
    </source>
</reference>
<comment type="similarity">
    <text evidence="2 12">Belongs to the AdoMet synthase family.</text>
</comment>
<dbReference type="InterPro" id="IPR022628">
    <property type="entry name" value="S-AdoMet_synt_N"/>
</dbReference>
<reference evidence="16 17" key="2">
    <citation type="journal article" date="2021" name="Curr. Genet.">
        <title>Genetic response to nitrogen starvation in the aggressive Eucalyptus foliar pathogen Teratosphaeria destructans.</title>
        <authorList>
            <person name="Havenga M."/>
            <person name="Wingfield B.D."/>
            <person name="Wingfield M.J."/>
            <person name="Dreyer L.L."/>
            <person name="Roets F."/>
            <person name="Aylward J."/>
        </authorList>
    </citation>
    <scope>NUCLEOTIDE SEQUENCE [LARGE SCALE GENOMIC DNA]</scope>
    <source>
        <strain evidence="16">CMW44962</strain>
    </source>
</reference>
<dbReference type="OrthoDB" id="5852090at2759"/>
<dbReference type="GO" id="GO:0006730">
    <property type="term" value="P:one-carbon metabolic process"/>
    <property type="evidence" value="ECO:0007669"/>
    <property type="project" value="UniProtKB-KW"/>
</dbReference>
<protein>
    <recommendedName>
        <fullName evidence="11">S-adenosylmethionine synthase</fullName>
        <ecNumber evidence="11">2.5.1.6</ecNumber>
    </recommendedName>
</protein>
<accession>A0A9W7T1S3</accession>
<evidence type="ECO:0000256" key="6">
    <source>
        <dbReference type="ARBA" id="ARBA00022741"/>
    </source>
</evidence>
<dbReference type="FunFam" id="3.30.300.10:FF:000001">
    <property type="entry name" value="S-adenosylmethionine synthase"/>
    <property type="match status" value="1"/>
</dbReference>
<comment type="caution">
    <text evidence="16">The sequence shown here is derived from an EMBL/GenBank/DDBJ whole genome shotgun (WGS) entry which is preliminary data.</text>
</comment>
<keyword evidence="3 11" id="KW-0554">One-carbon metabolism</keyword>
<dbReference type="InterPro" id="IPR002133">
    <property type="entry name" value="S-AdoMet_synthetase"/>
</dbReference>
<dbReference type="AlphaFoldDB" id="A0A9W7T1S3"/>
<dbReference type="PANTHER" id="PTHR11964">
    <property type="entry name" value="S-ADENOSYLMETHIONINE SYNTHETASE"/>
    <property type="match status" value="1"/>
</dbReference>
<dbReference type="EMBL" id="RIBY02000001">
    <property type="protein sequence ID" value="KAH9845865.1"/>
    <property type="molecule type" value="Genomic_DNA"/>
</dbReference>
<evidence type="ECO:0000256" key="7">
    <source>
        <dbReference type="ARBA" id="ARBA00022840"/>
    </source>
</evidence>
<dbReference type="InterPro" id="IPR022636">
    <property type="entry name" value="S-AdoMet_synthetase_sfam"/>
</dbReference>
<evidence type="ECO:0000259" key="13">
    <source>
        <dbReference type="Pfam" id="PF00438"/>
    </source>
</evidence>
<feature type="domain" description="S-adenosylmethionine synthetase N-terminal" evidence="13">
    <location>
        <begin position="15"/>
        <end position="112"/>
    </location>
</feature>
<keyword evidence="6 11" id="KW-0547">Nucleotide-binding</keyword>
<evidence type="ECO:0000313" key="17">
    <source>
        <dbReference type="Proteomes" id="UP001138500"/>
    </source>
</evidence>
<dbReference type="FunFam" id="3.30.300.10:FF:000003">
    <property type="entry name" value="S-adenosylmethionine synthase"/>
    <property type="match status" value="1"/>
</dbReference>
<dbReference type="EC" id="2.5.1.6" evidence="11"/>
<dbReference type="Gene3D" id="3.30.300.10">
    <property type="match status" value="3"/>
</dbReference>
<dbReference type="GO" id="GO:0046872">
    <property type="term" value="F:metal ion binding"/>
    <property type="evidence" value="ECO:0007669"/>
    <property type="project" value="UniProtKB-KW"/>
</dbReference>
<dbReference type="SUPFAM" id="SSF55973">
    <property type="entry name" value="S-adenosylmethionine synthetase"/>
    <property type="match status" value="3"/>
</dbReference>
<evidence type="ECO:0000256" key="5">
    <source>
        <dbReference type="ARBA" id="ARBA00022723"/>
    </source>
</evidence>